<accession>A0A8J2YSY0</accession>
<dbReference type="GO" id="GO:0003700">
    <property type="term" value="F:DNA-binding transcription factor activity"/>
    <property type="evidence" value="ECO:0007669"/>
    <property type="project" value="InterPro"/>
</dbReference>
<dbReference type="EMBL" id="BMJQ01000004">
    <property type="protein sequence ID" value="GGF13559.1"/>
    <property type="molecule type" value="Genomic_DNA"/>
</dbReference>
<evidence type="ECO:0000313" key="6">
    <source>
        <dbReference type="Proteomes" id="UP000646365"/>
    </source>
</evidence>
<sequence length="251" mass="28038">MPPLFGRSIEHRQRDSLTTQVLRDLSARIEKGELKPGDRLPTERELMALYGVSRTVVREAVSSLRSSGRIATQQGRGAWVLDPPSSLGFQLDDADLSTVKDVLQVMEIRIALESEAAALAAQRRTSEQLTALRQAFDALEASLSRPDSSAEHDVRFHQEIARATGNHYFTELYGRLAPRLVPRARLDLFKNDPEGKVAYLQRIQQEHAQIQQAIARGDAEAARAAMRLHLTNSRERLRAALERRGAEPAES</sequence>
<name>A0A8J2YSY0_9PROT</name>
<dbReference type="InterPro" id="IPR008920">
    <property type="entry name" value="TF_FadR/GntR_C"/>
</dbReference>
<evidence type="ECO:0000256" key="3">
    <source>
        <dbReference type="ARBA" id="ARBA00023163"/>
    </source>
</evidence>
<dbReference type="RefSeq" id="WP_189044967.1">
    <property type="nucleotide sequence ID" value="NZ_BMJQ01000004.1"/>
</dbReference>
<dbReference type="PANTHER" id="PTHR43537">
    <property type="entry name" value="TRANSCRIPTIONAL REGULATOR, GNTR FAMILY"/>
    <property type="match status" value="1"/>
</dbReference>
<keyword evidence="1" id="KW-0805">Transcription regulation</keyword>
<reference evidence="5" key="1">
    <citation type="journal article" date="2014" name="Int. J. Syst. Evol. Microbiol.">
        <title>Complete genome sequence of Corynebacterium casei LMG S-19264T (=DSM 44701T), isolated from a smear-ripened cheese.</title>
        <authorList>
            <consortium name="US DOE Joint Genome Institute (JGI-PGF)"/>
            <person name="Walter F."/>
            <person name="Albersmeier A."/>
            <person name="Kalinowski J."/>
            <person name="Ruckert C."/>
        </authorList>
    </citation>
    <scope>NUCLEOTIDE SEQUENCE</scope>
    <source>
        <strain evidence="5">CGMCC 1.15725</strain>
    </source>
</reference>
<keyword evidence="3" id="KW-0804">Transcription</keyword>
<feature type="domain" description="HTH gntR-type" evidence="4">
    <location>
        <begin position="15"/>
        <end position="83"/>
    </location>
</feature>
<protein>
    <submittedName>
        <fullName evidence="5">GntR family transcriptional regulator</fullName>
    </submittedName>
</protein>
<evidence type="ECO:0000256" key="1">
    <source>
        <dbReference type="ARBA" id="ARBA00023015"/>
    </source>
</evidence>
<keyword evidence="6" id="KW-1185">Reference proteome</keyword>
<organism evidence="5 6">
    <name type="scientific">Aliidongia dinghuensis</name>
    <dbReference type="NCBI Taxonomy" id="1867774"/>
    <lineage>
        <taxon>Bacteria</taxon>
        <taxon>Pseudomonadati</taxon>
        <taxon>Pseudomonadota</taxon>
        <taxon>Alphaproteobacteria</taxon>
        <taxon>Rhodospirillales</taxon>
        <taxon>Dongiaceae</taxon>
        <taxon>Aliidongia</taxon>
    </lineage>
</organism>
<dbReference type="SUPFAM" id="SSF46785">
    <property type="entry name" value="Winged helix' DNA-binding domain"/>
    <property type="match status" value="1"/>
</dbReference>
<dbReference type="AlphaFoldDB" id="A0A8J2YSY0"/>
<evidence type="ECO:0000313" key="5">
    <source>
        <dbReference type="EMBL" id="GGF13559.1"/>
    </source>
</evidence>
<keyword evidence="2" id="KW-0238">DNA-binding</keyword>
<dbReference type="Pfam" id="PF07729">
    <property type="entry name" value="FCD"/>
    <property type="match status" value="1"/>
</dbReference>
<dbReference type="InterPro" id="IPR036390">
    <property type="entry name" value="WH_DNA-bd_sf"/>
</dbReference>
<dbReference type="PROSITE" id="PS50949">
    <property type="entry name" value="HTH_GNTR"/>
    <property type="match status" value="1"/>
</dbReference>
<dbReference type="Proteomes" id="UP000646365">
    <property type="component" value="Unassembled WGS sequence"/>
</dbReference>
<dbReference type="Pfam" id="PF00392">
    <property type="entry name" value="GntR"/>
    <property type="match status" value="1"/>
</dbReference>
<dbReference type="InterPro" id="IPR000524">
    <property type="entry name" value="Tscrpt_reg_HTH_GntR"/>
</dbReference>
<dbReference type="InterPro" id="IPR036388">
    <property type="entry name" value="WH-like_DNA-bd_sf"/>
</dbReference>
<dbReference type="SMART" id="SM00895">
    <property type="entry name" value="FCD"/>
    <property type="match status" value="1"/>
</dbReference>
<dbReference type="SMART" id="SM00345">
    <property type="entry name" value="HTH_GNTR"/>
    <property type="match status" value="1"/>
</dbReference>
<gene>
    <name evidence="5" type="ORF">GCM10011611_19090</name>
</gene>
<dbReference type="Gene3D" id="1.10.10.10">
    <property type="entry name" value="Winged helix-like DNA-binding domain superfamily/Winged helix DNA-binding domain"/>
    <property type="match status" value="1"/>
</dbReference>
<dbReference type="CDD" id="cd07377">
    <property type="entry name" value="WHTH_GntR"/>
    <property type="match status" value="1"/>
</dbReference>
<proteinExistence type="predicted"/>
<reference evidence="5" key="2">
    <citation type="submission" date="2020-09" db="EMBL/GenBank/DDBJ databases">
        <authorList>
            <person name="Sun Q."/>
            <person name="Zhou Y."/>
        </authorList>
    </citation>
    <scope>NUCLEOTIDE SEQUENCE</scope>
    <source>
        <strain evidence="5">CGMCC 1.15725</strain>
    </source>
</reference>
<dbReference type="GO" id="GO:0003677">
    <property type="term" value="F:DNA binding"/>
    <property type="evidence" value="ECO:0007669"/>
    <property type="project" value="UniProtKB-KW"/>
</dbReference>
<comment type="caution">
    <text evidence="5">The sequence shown here is derived from an EMBL/GenBank/DDBJ whole genome shotgun (WGS) entry which is preliminary data.</text>
</comment>
<evidence type="ECO:0000259" key="4">
    <source>
        <dbReference type="PROSITE" id="PS50949"/>
    </source>
</evidence>
<dbReference type="SUPFAM" id="SSF48008">
    <property type="entry name" value="GntR ligand-binding domain-like"/>
    <property type="match status" value="1"/>
</dbReference>
<dbReference type="Gene3D" id="1.20.120.530">
    <property type="entry name" value="GntR ligand-binding domain-like"/>
    <property type="match status" value="1"/>
</dbReference>
<evidence type="ECO:0000256" key="2">
    <source>
        <dbReference type="ARBA" id="ARBA00023125"/>
    </source>
</evidence>
<dbReference type="PANTHER" id="PTHR43537:SF5">
    <property type="entry name" value="UXU OPERON TRANSCRIPTIONAL REGULATOR"/>
    <property type="match status" value="1"/>
</dbReference>
<dbReference type="InterPro" id="IPR011711">
    <property type="entry name" value="GntR_C"/>
</dbReference>
<dbReference type="PRINTS" id="PR00035">
    <property type="entry name" value="HTHGNTR"/>
</dbReference>